<dbReference type="Proteomes" id="UP000245207">
    <property type="component" value="Unassembled WGS sequence"/>
</dbReference>
<gene>
    <name evidence="2" type="ORF">CTI12_AA035780</name>
</gene>
<comment type="caution">
    <text evidence="2">The sequence shown here is derived from an EMBL/GenBank/DDBJ whole genome shotgun (WGS) entry which is preliminary data.</text>
</comment>
<feature type="compositionally biased region" description="Low complexity" evidence="1">
    <location>
        <begin position="1"/>
        <end position="13"/>
    </location>
</feature>
<evidence type="ECO:0000313" key="3">
    <source>
        <dbReference type="Proteomes" id="UP000245207"/>
    </source>
</evidence>
<dbReference type="SUPFAM" id="SSF54001">
    <property type="entry name" value="Cysteine proteinases"/>
    <property type="match status" value="1"/>
</dbReference>
<sequence length="451" mass="51175">MAENEPNQNPINEQVDENAESAVVDETTKNNVLNDDVSASVHNKDVMEASDYENEEKNNDEDDAGNQGAEESDQQERKDDEDDAGNQGAGESGQQEGSGKNEDARNDNKDVNNRKIVKKDANEGDGTKEATNQKNEKEEAGLTYSQILKALEESEKKDEKGEADLTDSQMLKAVEESEKKEKEEQMYLKMLEDCDKMLEQRNKEKQEKAQEEKETEQIGPSTQSPSVPFIPGSQPTFDLGFDFGSPEKANVEDKLTDDEKLLGRSIFSMQGEEAETVFNDKDGNMLMRMSIQSLALGLEVETPVIDTFASILNYEERFSTKTLKRHCFNTGMMLPALLEIKKLKPEEKGKMVIKQYEMFQHLVTLQMKEDLPRKQIEDIDLVFFPIISSDHYYLIVFNIEKVNAVIIDNSKSDATYDGKYKDIYELVFAAQFPDEETMKKVINEAVNERKN</sequence>
<reference evidence="2 3" key="1">
    <citation type="journal article" date="2018" name="Mol. Plant">
        <title>The genome of Artemisia annua provides insight into the evolution of Asteraceae family and artemisinin biosynthesis.</title>
        <authorList>
            <person name="Shen Q."/>
            <person name="Zhang L."/>
            <person name="Liao Z."/>
            <person name="Wang S."/>
            <person name="Yan T."/>
            <person name="Shi P."/>
            <person name="Liu M."/>
            <person name="Fu X."/>
            <person name="Pan Q."/>
            <person name="Wang Y."/>
            <person name="Lv Z."/>
            <person name="Lu X."/>
            <person name="Zhang F."/>
            <person name="Jiang W."/>
            <person name="Ma Y."/>
            <person name="Chen M."/>
            <person name="Hao X."/>
            <person name="Li L."/>
            <person name="Tang Y."/>
            <person name="Lv G."/>
            <person name="Zhou Y."/>
            <person name="Sun X."/>
            <person name="Brodelius P.E."/>
            <person name="Rose J.K.C."/>
            <person name="Tang K."/>
        </authorList>
    </citation>
    <scope>NUCLEOTIDE SEQUENCE [LARGE SCALE GENOMIC DNA]</scope>
    <source>
        <strain evidence="3">cv. Huhao1</strain>
        <tissue evidence="2">Leaf</tissue>
    </source>
</reference>
<evidence type="ECO:0000256" key="1">
    <source>
        <dbReference type="SAM" id="MobiDB-lite"/>
    </source>
</evidence>
<keyword evidence="3" id="KW-1185">Reference proteome</keyword>
<name>A0A2U1PNZ2_ARTAN</name>
<feature type="compositionally biased region" description="Basic and acidic residues" evidence="1">
    <location>
        <begin position="99"/>
        <end position="128"/>
    </location>
</feature>
<accession>A0A2U1PNZ2</accession>
<dbReference type="InterPro" id="IPR038765">
    <property type="entry name" value="Papain-like_cys_pep_sf"/>
</dbReference>
<feature type="region of interest" description="Disordered" evidence="1">
    <location>
        <begin position="1"/>
        <end position="231"/>
    </location>
</feature>
<proteinExistence type="predicted"/>
<dbReference type="Gene3D" id="3.40.395.10">
    <property type="entry name" value="Adenoviral Proteinase, Chain A"/>
    <property type="match status" value="1"/>
</dbReference>
<feature type="compositionally biased region" description="Acidic residues" evidence="1">
    <location>
        <begin position="48"/>
        <end position="64"/>
    </location>
</feature>
<feature type="compositionally biased region" description="Basic and acidic residues" evidence="1">
    <location>
        <begin position="173"/>
        <end position="216"/>
    </location>
</feature>
<feature type="compositionally biased region" description="Basic and acidic residues" evidence="1">
    <location>
        <begin position="150"/>
        <end position="163"/>
    </location>
</feature>
<dbReference type="EMBL" id="PKPP01000917">
    <property type="protein sequence ID" value="PWA87422.1"/>
    <property type="molecule type" value="Genomic_DNA"/>
</dbReference>
<evidence type="ECO:0008006" key="4">
    <source>
        <dbReference type="Google" id="ProtNLM"/>
    </source>
</evidence>
<protein>
    <recommendedName>
        <fullName evidence="4">Ulp1 protease family, C-terminal catalytic domain-containing protein</fullName>
    </recommendedName>
</protein>
<dbReference type="AlphaFoldDB" id="A0A2U1PNZ2"/>
<organism evidence="2 3">
    <name type="scientific">Artemisia annua</name>
    <name type="common">Sweet wormwood</name>
    <dbReference type="NCBI Taxonomy" id="35608"/>
    <lineage>
        <taxon>Eukaryota</taxon>
        <taxon>Viridiplantae</taxon>
        <taxon>Streptophyta</taxon>
        <taxon>Embryophyta</taxon>
        <taxon>Tracheophyta</taxon>
        <taxon>Spermatophyta</taxon>
        <taxon>Magnoliopsida</taxon>
        <taxon>eudicotyledons</taxon>
        <taxon>Gunneridae</taxon>
        <taxon>Pentapetalae</taxon>
        <taxon>asterids</taxon>
        <taxon>campanulids</taxon>
        <taxon>Asterales</taxon>
        <taxon>Asteraceae</taxon>
        <taxon>Asteroideae</taxon>
        <taxon>Anthemideae</taxon>
        <taxon>Artemisiinae</taxon>
        <taxon>Artemisia</taxon>
    </lineage>
</organism>
<evidence type="ECO:0000313" key="2">
    <source>
        <dbReference type="EMBL" id="PWA87422.1"/>
    </source>
</evidence>